<keyword evidence="7" id="KW-1185">Reference proteome</keyword>
<name>A0ABC9WTG6_GRUJA</name>
<dbReference type="EMBL" id="BAAFJT010000004">
    <property type="protein sequence ID" value="GAB0187872.1"/>
    <property type="molecule type" value="Genomic_DNA"/>
</dbReference>
<dbReference type="Proteomes" id="UP001623348">
    <property type="component" value="Unassembled WGS sequence"/>
</dbReference>
<dbReference type="InterPro" id="IPR001304">
    <property type="entry name" value="C-type_lectin-like"/>
</dbReference>
<dbReference type="GO" id="GO:0030246">
    <property type="term" value="F:carbohydrate binding"/>
    <property type="evidence" value="ECO:0007669"/>
    <property type="project" value="UniProtKB-KW"/>
</dbReference>
<evidence type="ECO:0000259" key="5">
    <source>
        <dbReference type="PROSITE" id="PS50041"/>
    </source>
</evidence>
<sequence>MAATGPDLYESLQIRYPPSPTRASVPASPPAASRWPLGTILAVGVGVVLVLGAALATLITLHVQGQAELQAARAELAAVRTPLLPDPNGPRSPHESPAAAQRRRDQLGQWLQGLSLGWRYHRGKIYFFSGEQKPWSEAEAACRSTHSHLTSITSPEEQDYLAREARGGSYWIGLVATGSSWRWVDGAAYSQAQSFWAPGQPDNTDHGKWGQEGCAQIHPVGHGLWNDHNCNFTFLWICKRDLSRP</sequence>
<evidence type="ECO:0000256" key="2">
    <source>
        <dbReference type="ARBA" id="ARBA00023157"/>
    </source>
</evidence>
<evidence type="ECO:0000313" key="7">
    <source>
        <dbReference type="Proteomes" id="UP001623348"/>
    </source>
</evidence>
<evidence type="ECO:0000256" key="4">
    <source>
        <dbReference type="SAM" id="Phobius"/>
    </source>
</evidence>
<evidence type="ECO:0000256" key="3">
    <source>
        <dbReference type="SAM" id="MobiDB-lite"/>
    </source>
</evidence>
<dbReference type="Gene3D" id="3.10.100.10">
    <property type="entry name" value="Mannose-Binding Protein A, subunit A"/>
    <property type="match status" value="1"/>
</dbReference>
<dbReference type="CDD" id="cd03590">
    <property type="entry name" value="CLECT_DC-SIGN_like"/>
    <property type="match status" value="1"/>
</dbReference>
<dbReference type="SUPFAM" id="SSF56436">
    <property type="entry name" value="C-type lectin-like"/>
    <property type="match status" value="1"/>
</dbReference>
<dbReference type="SMART" id="SM00034">
    <property type="entry name" value="CLECT"/>
    <property type="match status" value="1"/>
</dbReference>
<dbReference type="PROSITE" id="PS50041">
    <property type="entry name" value="C_TYPE_LECTIN_2"/>
    <property type="match status" value="1"/>
</dbReference>
<dbReference type="InterPro" id="IPR050111">
    <property type="entry name" value="C-type_lectin/snaclec_domain"/>
</dbReference>
<feature type="region of interest" description="Disordered" evidence="3">
    <location>
        <begin position="82"/>
        <end position="104"/>
    </location>
</feature>
<organism evidence="6 7">
    <name type="scientific">Grus japonensis</name>
    <name type="common">Japanese crane</name>
    <name type="synonym">Red-crowned crane</name>
    <dbReference type="NCBI Taxonomy" id="30415"/>
    <lineage>
        <taxon>Eukaryota</taxon>
        <taxon>Metazoa</taxon>
        <taxon>Chordata</taxon>
        <taxon>Craniata</taxon>
        <taxon>Vertebrata</taxon>
        <taxon>Euteleostomi</taxon>
        <taxon>Archelosauria</taxon>
        <taxon>Archosauria</taxon>
        <taxon>Dinosauria</taxon>
        <taxon>Saurischia</taxon>
        <taxon>Theropoda</taxon>
        <taxon>Coelurosauria</taxon>
        <taxon>Aves</taxon>
        <taxon>Neognathae</taxon>
        <taxon>Neoaves</taxon>
        <taxon>Gruiformes</taxon>
        <taxon>Gruidae</taxon>
        <taxon>Grus</taxon>
    </lineage>
</organism>
<dbReference type="PROSITE" id="PS00615">
    <property type="entry name" value="C_TYPE_LECTIN_1"/>
    <property type="match status" value="1"/>
</dbReference>
<reference evidence="6 7" key="1">
    <citation type="submission" date="2024-06" db="EMBL/GenBank/DDBJ databases">
        <title>The draft genome of Grus japonensis, version 3.</title>
        <authorList>
            <person name="Nabeshima K."/>
            <person name="Suzuki S."/>
            <person name="Onuma M."/>
        </authorList>
    </citation>
    <scope>NUCLEOTIDE SEQUENCE [LARGE SCALE GENOMIC DNA]</scope>
    <source>
        <strain evidence="6 7">451A</strain>
    </source>
</reference>
<keyword evidence="4" id="KW-0472">Membrane</keyword>
<evidence type="ECO:0000256" key="1">
    <source>
        <dbReference type="ARBA" id="ARBA00022734"/>
    </source>
</evidence>
<dbReference type="AlphaFoldDB" id="A0ABC9WTG6"/>
<protein>
    <submittedName>
        <fullName evidence="6">C-type lectin domain family 4 member F-like</fullName>
    </submittedName>
</protein>
<comment type="caution">
    <text evidence="6">The sequence shown here is derived from an EMBL/GenBank/DDBJ whole genome shotgun (WGS) entry which is preliminary data.</text>
</comment>
<feature type="transmembrane region" description="Helical" evidence="4">
    <location>
        <begin position="40"/>
        <end position="63"/>
    </location>
</feature>
<evidence type="ECO:0000313" key="6">
    <source>
        <dbReference type="EMBL" id="GAB0187872.1"/>
    </source>
</evidence>
<dbReference type="InterPro" id="IPR016186">
    <property type="entry name" value="C-type_lectin-like/link_sf"/>
</dbReference>
<gene>
    <name evidence="6" type="ORF">GRJ2_001252500</name>
</gene>
<keyword evidence="1" id="KW-0430">Lectin</keyword>
<keyword evidence="4" id="KW-1133">Transmembrane helix</keyword>
<dbReference type="InterPro" id="IPR016187">
    <property type="entry name" value="CTDL_fold"/>
</dbReference>
<keyword evidence="2" id="KW-1015">Disulfide bond</keyword>
<dbReference type="Pfam" id="PF00059">
    <property type="entry name" value="Lectin_C"/>
    <property type="match status" value="1"/>
</dbReference>
<dbReference type="InterPro" id="IPR033989">
    <property type="entry name" value="CD209-like_CTLD"/>
</dbReference>
<proteinExistence type="predicted"/>
<dbReference type="PANTHER" id="PTHR22803">
    <property type="entry name" value="MANNOSE, PHOSPHOLIPASE, LECTIN RECEPTOR RELATED"/>
    <property type="match status" value="1"/>
</dbReference>
<feature type="domain" description="C-type lectin" evidence="5">
    <location>
        <begin position="121"/>
        <end position="239"/>
    </location>
</feature>
<accession>A0ABC9WTG6</accession>
<dbReference type="InterPro" id="IPR018378">
    <property type="entry name" value="C-type_lectin_CS"/>
</dbReference>
<keyword evidence="4" id="KW-0812">Transmembrane</keyword>